<evidence type="ECO:0000313" key="1">
    <source>
        <dbReference type="EMBL" id="MFC4833842.1"/>
    </source>
</evidence>
<reference evidence="2" key="1">
    <citation type="journal article" date="2019" name="Int. J. Syst. Evol. Microbiol.">
        <title>The Global Catalogue of Microorganisms (GCM) 10K type strain sequencing project: providing services to taxonomists for standard genome sequencing and annotation.</title>
        <authorList>
            <consortium name="The Broad Institute Genomics Platform"/>
            <consortium name="The Broad Institute Genome Sequencing Center for Infectious Disease"/>
            <person name="Wu L."/>
            <person name="Ma J."/>
        </authorList>
    </citation>
    <scope>NUCLEOTIDE SEQUENCE [LARGE SCALE GENOMIC DNA]</scope>
    <source>
        <strain evidence="2">CCUG 50347</strain>
    </source>
</reference>
<proteinExistence type="predicted"/>
<protein>
    <submittedName>
        <fullName evidence="1">Uncharacterized protein</fullName>
    </submittedName>
</protein>
<comment type="caution">
    <text evidence="1">The sequence shown here is derived from an EMBL/GenBank/DDBJ whole genome shotgun (WGS) entry which is preliminary data.</text>
</comment>
<evidence type="ECO:0000313" key="2">
    <source>
        <dbReference type="Proteomes" id="UP001595909"/>
    </source>
</evidence>
<sequence length="57" mass="6003">MTDAHEVAQAAHQNDQRTAARVVASHATGVEDCTELLGMLGLGRAVGLLVVDPPPRR</sequence>
<dbReference type="EMBL" id="JBHSIM010000034">
    <property type="protein sequence ID" value="MFC4833842.1"/>
    <property type="molecule type" value="Genomic_DNA"/>
</dbReference>
<keyword evidence="2" id="KW-1185">Reference proteome</keyword>
<organism evidence="1 2">
    <name type="scientific">Actinomycetospora chibensis</name>
    <dbReference type="NCBI Taxonomy" id="663606"/>
    <lineage>
        <taxon>Bacteria</taxon>
        <taxon>Bacillati</taxon>
        <taxon>Actinomycetota</taxon>
        <taxon>Actinomycetes</taxon>
        <taxon>Pseudonocardiales</taxon>
        <taxon>Pseudonocardiaceae</taxon>
        <taxon>Actinomycetospora</taxon>
    </lineage>
</organism>
<dbReference type="Proteomes" id="UP001595909">
    <property type="component" value="Unassembled WGS sequence"/>
</dbReference>
<name>A0ABV9RKG7_9PSEU</name>
<accession>A0ABV9RKG7</accession>
<dbReference type="RefSeq" id="WP_274188562.1">
    <property type="nucleotide sequence ID" value="NZ_BAABHN010000034.1"/>
</dbReference>
<gene>
    <name evidence="1" type="ORF">ACFPEL_15620</name>
</gene>